<evidence type="ECO:0000256" key="1">
    <source>
        <dbReference type="ARBA" id="ARBA00022801"/>
    </source>
</evidence>
<feature type="domain" description="PNPLA" evidence="5">
    <location>
        <begin position="5"/>
        <end position="172"/>
    </location>
</feature>
<keyword evidence="1 4" id="KW-0378">Hydrolase</keyword>
<reference evidence="6" key="2">
    <citation type="submission" date="2017-04" db="EMBL/GenBank/DDBJ databases">
        <authorList>
            <person name="Afonso C.L."/>
            <person name="Miller P.J."/>
            <person name="Scott M.A."/>
            <person name="Spackman E."/>
            <person name="Goraichik I."/>
            <person name="Dimitrov K.M."/>
            <person name="Suarez D.L."/>
            <person name="Swayne D.E."/>
        </authorList>
    </citation>
    <scope>NUCLEOTIDE SEQUENCE</scope>
    <source>
        <strain evidence="6">KM45013</strain>
    </source>
</reference>
<dbReference type="SUPFAM" id="SSF52151">
    <property type="entry name" value="FabD/lysophospholipase-like"/>
    <property type="match status" value="1"/>
</dbReference>
<organism evidence="6 8">
    <name type="scientific">Macrococcoides canis</name>
    <dbReference type="NCBI Taxonomy" id="1855823"/>
    <lineage>
        <taxon>Bacteria</taxon>
        <taxon>Bacillati</taxon>
        <taxon>Bacillota</taxon>
        <taxon>Bacilli</taxon>
        <taxon>Bacillales</taxon>
        <taxon>Staphylococcaceae</taxon>
        <taxon>Macrococcoides</taxon>
    </lineage>
</organism>
<dbReference type="Proteomes" id="UP000294865">
    <property type="component" value="Unassembled WGS sequence"/>
</dbReference>
<dbReference type="EMBL" id="CP021059">
    <property type="protein sequence ID" value="ARQ08063.1"/>
    <property type="molecule type" value="Genomic_DNA"/>
</dbReference>
<dbReference type="PANTHER" id="PTHR14226">
    <property type="entry name" value="NEUROPATHY TARGET ESTERASE/SWISS CHEESE D.MELANOGASTER"/>
    <property type="match status" value="1"/>
</dbReference>
<dbReference type="AlphaFoldDB" id="A0A1W7AEM3"/>
<dbReference type="EMBL" id="SDQG01000006">
    <property type="protein sequence ID" value="TDM16187.1"/>
    <property type="molecule type" value="Genomic_DNA"/>
</dbReference>
<dbReference type="Pfam" id="PF01734">
    <property type="entry name" value="Patatin"/>
    <property type="match status" value="1"/>
</dbReference>
<dbReference type="GO" id="GO:0016042">
    <property type="term" value="P:lipid catabolic process"/>
    <property type="evidence" value="ECO:0007669"/>
    <property type="project" value="UniProtKB-UniRule"/>
</dbReference>
<proteinExistence type="predicted"/>
<dbReference type="CDD" id="cd07208">
    <property type="entry name" value="Pat_hypo_Ecoli_yjju_like"/>
    <property type="match status" value="1"/>
</dbReference>
<dbReference type="InterPro" id="IPR002641">
    <property type="entry name" value="PNPLA_dom"/>
</dbReference>
<evidence type="ECO:0000313" key="6">
    <source>
        <dbReference type="EMBL" id="ARQ08063.1"/>
    </source>
</evidence>
<protein>
    <submittedName>
        <fullName evidence="6">NTE family protein RssA</fullName>
    </submittedName>
    <submittedName>
        <fullName evidence="7">Patatin family protein</fullName>
    </submittedName>
</protein>
<dbReference type="RefSeq" id="WP_086043580.1">
    <property type="nucleotide sequence ID" value="NZ_CBCRZA010000009.1"/>
</dbReference>
<dbReference type="STRING" id="1855823.MCCS_25030"/>
<feature type="short sequence motif" description="DGA/G" evidence="4">
    <location>
        <begin position="159"/>
        <end position="161"/>
    </location>
</feature>
<keyword evidence="8" id="KW-1185">Reference proteome</keyword>
<dbReference type="InterPro" id="IPR016035">
    <property type="entry name" value="Acyl_Trfase/lysoPLipase"/>
</dbReference>
<dbReference type="Proteomes" id="UP000194154">
    <property type="component" value="Chromosome"/>
</dbReference>
<sequence length="283" mass="32379">MTTGLVLEGGGMRGIYTAGVLDCFLEHDIQFNYVIGVSAGGNMAASYLSKQKGRNKKVSLDFLDDKRYLSLSNYIKNKEMFGMDFIFDEIPREHVPFNMEDFLQYKGEYVIACTNCETGETEYFNKAYLRKDLMTILRASSSLPLMAPIVEYDGKKLLDGGVTDPIPLRKAQRDGMINNVVVLTRPKGYVKRSSRLSKYFKVKGYKKVDEAMQKRPAVYNETLQYIDNQEKNGHAIVIRPSKDLKVDRMEKNRDKLSAMYDLGYHDALEQLPKIKEWLNSKGK</sequence>
<dbReference type="InterPro" id="IPR050301">
    <property type="entry name" value="NTE"/>
</dbReference>
<gene>
    <name evidence="6" type="primary">rssA</name>
    <name evidence="7" type="ORF">ETI04_09790</name>
    <name evidence="6" type="ORF">MCCS_25030</name>
</gene>
<dbReference type="Gene3D" id="3.40.1090.10">
    <property type="entry name" value="Cytosolic phospholipase A2 catalytic domain"/>
    <property type="match status" value="2"/>
</dbReference>
<dbReference type="OrthoDB" id="9802424at2"/>
<reference evidence="6 8" key="1">
    <citation type="journal article" date="2017" name="Int. J. Syst. Evol. Microbiol.">
        <title>Macrococcus canis sp. nov., a skin bacterium associated with infections in dogs.</title>
        <authorList>
            <person name="Gobeli Brawand S."/>
            <person name="Cotting K."/>
            <person name="Gomez-Sanz E."/>
            <person name="Collaud A."/>
            <person name="Thomann A."/>
            <person name="Brodard I."/>
            <person name="Rodriguez-Campos S."/>
            <person name="Strauss C."/>
            <person name="Perreten V."/>
        </authorList>
    </citation>
    <scope>NUCLEOTIDE SEQUENCE [LARGE SCALE GENOMIC DNA]</scope>
    <source>
        <strain evidence="6 8">KM45013</strain>
    </source>
</reference>
<evidence type="ECO:0000259" key="5">
    <source>
        <dbReference type="PROSITE" id="PS51635"/>
    </source>
</evidence>
<keyword evidence="3 4" id="KW-0443">Lipid metabolism</keyword>
<name>A0A1W7AEM3_9STAP</name>
<accession>A0A1W7AEM3</accession>
<evidence type="ECO:0000313" key="7">
    <source>
        <dbReference type="EMBL" id="TDM16187.1"/>
    </source>
</evidence>
<reference evidence="7 9" key="3">
    <citation type="submission" date="2019-01" db="EMBL/GenBank/DDBJ databases">
        <title>Draft genome sequences of Macrococcus caseolyticus, Macrococcus canis, Macrococcus bohemicus and Macrococcus goetzii.</title>
        <authorList>
            <person name="Mazhar S."/>
            <person name="Altermann E."/>
            <person name="Hill C."/>
            <person name="Mcauliffe O."/>
        </authorList>
    </citation>
    <scope>NUCLEOTIDE SEQUENCE [LARGE SCALE GENOMIC DNA]</scope>
    <source>
        <strain evidence="7 9">DPC7162</strain>
    </source>
</reference>
<dbReference type="KEGG" id="mcak:MCCS_25030"/>
<keyword evidence="2 4" id="KW-0442">Lipid degradation</keyword>
<evidence type="ECO:0000256" key="4">
    <source>
        <dbReference type="PROSITE-ProRule" id="PRU01161"/>
    </source>
</evidence>
<evidence type="ECO:0000256" key="3">
    <source>
        <dbReference type="ARBA" id="ARBA00023098"/>
    </source>
</evidence>
<dbReference type="InterPro" id="IPR045943">
    <property type="entry name" value="DUF6363"/>
</dbReference>
<dbReference type="PANTHER" id="PTHR14226:SF25">
    <property type="entry name" value="PHOSPHOESTERASE"/>
    <property type="match status" value="1"/>
</dbReference>
<feature type="short sequence motif" description="GXGXXG" evidence="4">
    <location>
        <begin position="9"/>
        <end position="14"/>
    </location>
</feature>
<dbReference type="InterPro" id="IPR037483">
    <property type="entry name" value="YjjU-like"/>
</dbReference>
<dbReference type="GO" id="GO:0016787">
    <property type="term" value="F:hydrolase activity"/>
    <property type="evidence" value="ECO:0007669"/>
    <property type="project" value="UniProtKB-UniRule"/>
</dbReference>
<dbReference type="PROSITE" id="PS51635">
    <property type="entry name" value="PNPLA"/>
    <property type="match status" value="1"/>
</dbReference>
<evidence type="ECO:0000313" key="9">
    <source>
        <dbReference type="Proteomes" id="UP000294865"/>
    </source>
</evidence>
<evidence type="ECO:0000313" key="8">
    <source>
        <dbReference type="Proteomes" id="UP000194154"/>
    </source>
</evidence>
<dbReference type="GeneID" id="35296569"/>
<feature type="active site" description="Proton acceptor" evidence="4">
    <location>
        <position position="159"/>
    </location>
</feature>
<feature type="active site" description="Nucleophile" evidence="4">
    <location>
        <position position="38"/>
    </location>
</feature>
<dbReference type="Pfam" id="PF19890">
    <property type="entry name" value="DUF6363"/>
    <property type="match status" value="1"/>
</dbReference>
<feature type="short sequence motif" description="GXSXG" evidence="4">
    <location>
        <begin position="36"/>
        <end position="40"/>
    </location>
</feature>
<evidence type="ECO:0000256" key="2">
    <source>
        <dbReference type="ARBA" id="ARBA00022963"/>
    </source>
</evidence>